<sequence>MGKVRVVTPMLHSVPEAMEMLGMSRTVIYELIRSDRLVTVTQGRRRLVPASAIADYVALLLVEARSDGQDHAA</sequence>
<organism evidence="2 3">
    <name type="scientific">Microlunatus aurantiacus</name>
    <dbReference type="NCBI Taxonomy" id="446786"/>
    <lineage>
        <taxon>Bacteria</taxon>
        <taxon>Bacillati</taxon>
        <taxon>Actinomycetota</taxon>
        <taxon>Actinomycetes</taxon>
        <taxon>Propionibacteriales</taxon>
        <taxon>Propionibacteriaceae</taxon>
        <taxon>Microlunatus</taxon>
    </lineage>
</organism>
<dbReference type="RefSeq" id="WP_344811526.1">
    <property type="nucleotide sequence ID" value="NZ_BAAAYX010000003.1"/>
</dbReference>
<dbReference type="InterPro" id="IPR041657">
    <property type="entry name" value="HTH_17"/>
</dbReference>
<gene>
    <name evidence="2" type="ORF">GCM10022204_13350</name>
</gene>
<feature type="domain" description="Helix-turn-helix" evidence="1">
    <location>
        <begin position="13"/>
        <end position="57"/>
    </location>
</feature>
<protein>
    <recommendedName>
        <fullName evidence="1">Helix-turn-helix domain-containing protein</fullName>
    </recommendedName>
</protein>
<dbReference type="Pfam" id="PF12728">
    <property type="entry name" value="HTH_17"/>
    <property type="match status" value="1"/>
</dbReference>
<evidence type="ECO:0000259" key="1">
    <source>
        <dbReference type="Pfam" id="PF12728"/>
    </source>
</evidence>
<dbReference type="EMBL" id="BAAAYX010000003">
    <property type="protein sequence ID" value="GAA3698361.1"/>
    <property type="molecule type" value="Genomic_DNA"/>
</dbReference>
<evidence type="ECO:0000313" key="2">
    <source>
        <dbReference type="EMBL" id="GAA3698361.1"/>
    </source>
</evidence>
<dbReference type="Proteomes" id="UP001500051">
    <property type="component" value="Unassembled WGS sequence"/>
</dbReference>
<evidence type="ECO:0000313" key="3">
    <source>
        <dbReference type="Proteomes" id="UP001500051"/>
    </source>
</evidence>
<keyword evidence="3" id="KW-1185">Reference proteome</keyword>
<reference evidence="3" key="1">
    <citation type="journal article" date="2019" name="Int. J. Syst. Evol. Microbiol.">
        <title>The Global Catalogue of Microorganisms (GCM) 10K type strain sequencing project: providing services to taxonomists for standard genome sequencing and annotation.</title>
        <authorList>
            <consortium name="The Broad Institute Genomics Platform"/>
            <consortium name="The Broad Institute Genome Sequencing Center for Infectious Disease"/>
            <person name="Wu L."/>
            <person name="Ma J."/>
        </authorList>
    </citation>
    <scope>NUCLEOTIDE SEQUENCE [LARGE SCALE GENOMIC DNA]</scope>
    <source>
        <strain evidence="3">JCM 16548</strain>
    </source>
</reference>
<accession>A0ABP7D228</accession>
<proteinExistence type="predicted"/>
<comment type="caution">
    <text evidence="2">The sequence shown here is derived from an EMBL/GenBank/DDBJ whole genome shotgun (WGS) entry which is preliminary data.</text>
</comment>
<name>A0ABP7D228_9ACTN</name>